<organism evidence="3 4">
    <name type="scientific">Georgenia satyanarayanai</name>
    <dbReference type="NCBI Taxonomy" id="860221"/>
    <lineage>
        <taxon>Bacteria</taxon>
        <taxon>Bacillati</taxon>
        <taxon>Actinomycetota</taxon>
        <taxon>Actinomycetes</taxon>
        <taxon>Micrococcales</taxon>
        <taxon>Bogoriellaceae</taxon>
        <taxon>Georgenia</taxon>
    </lineage>
</organism>
<keyword evidence="1" id="KW-0472">Membrane</keyword>
<dbReference type="EMBL" id="UETB01000004">
    <property type="protein sequence ID" value="SSA40698.1"/>
    <property type="molecule type" value="Genomic_DNA"/>
</dbReference>
<accession>A0A2Y9ABS1</accession>
<feature type="domain" description="DUF58" evidence="2">
    <location>
        <begin position="200"/>
        <end position="303"/>
    </location>
</feature>
<evidence type="ECO:0000313" key="4">
    <source>
        <dbReference type="Proteomes" id="UP000250222"/>
    </source>
</evidence>
<protein>
    <submittedName>
        <fullName evidence="3">Uncharacterized conserved protein, DUF58 family, contains vWF domain</fullName>
    </submittedName>
</protein>
<dbReference type="OrthoDB" id="9812729at2"/>
<dbReference type="PANTHER" id="PTHR34351">
    <property type="entry name" value="SLR1927 PROTEIN-RELATED"/>
    <property type="match status" value="1"/>
</dbReference>
<gene>
    <name evidence="3" type="ORF">SAMN05216184_104254</name>
</gene>
<sequence>MIRRPRLTGRGQVFLALGVVVVALGTLLGYPDITRAGVLVTGLPVLAVVVGWRPPPPVTLQRLVSPTLVAPDQPADVELVLRGRGTRLSPLQVAEEQLDPLLGAGPRFLLPRMDPGERHTVRYRVASTSRGAHPLGPLRLERRDPFGMTTASVQLPGESHLLVLPRIEPLGPGRVHGGGLGREGQVPHMVALHGEDDVSIRAYRDGDDLRRVHWPTTAHRGELMVRQEDRPARRRAVLLLDARARAYGDAAEAFEWAVRAVASLAVHLGEDGYAVHVVGAGEPGRTDLLAALRSLALVEPTADALTPYVSDAHALTADGAVVVAVVADHDPEAVLAVPAVRSPGSLGVALVLDTTSFSDDPEVRGWAVPDDGELVPIFTAAGWRTRTVRDGDTVADVWAAAVPPSPGRRADLAGLR</sequence>
<dbReference type="PANTHER" id="PTHR34351:SF1">
    <property type="entry name" value="SLR1927 PROTEIN"/>
    <property type="match status" value="1"/>
</dbReference>
<evidence type="ECO:0000256" key="1">
    <source>
        <dbReference type="SAM" id="Phobius"/>
    </source>
</evidence>
<keyword evidence="1" id="KW-0812">Transmembrane</keyword>
<dbReference type="Proteomes" id="UP000250222">
    <property type="component" value="Unassembled WGS sequence"/>
</dbReference>
<evidence type="ECO:0000259" key="2">
    <source>
        <dbReference type="Pfam" id="PF01882"/>
    </source>
</evidence>
<keyword evidence="1" id="KW-1133">Transmembrane helix</keyword>
<keyword evidence="4" id="KW-1185">Reference proteome</keyword>
<name>A0A2Y9ABS1_9MICO</name>
<dbReference type="Pfam" id="PF01882">
    <property type="entry name" value="DUF58"/>
    <property type="match status" value="1"/>
</dbReference>
<dbReference type="InterPro" id="IPR002881">
    <property type="entry name" value="DUF58"/>
</dbReference>
<feature type="transmembrane region" description="Helical" evidence="1">
    <location>
        <begin position="12"/>
        <end position="30"/>
    </location>
</feature>
<proteinExistence type="predicted"/>
<dbReference type="AlphaFoldDB" id="A0A2Y9ABS1"/>
<evidence type="ECO:0000313" key="3">
    <source>
        <dbReference type="EMBL" id="SSA40698.1"/>
    </source>
</evidence>
<dbReference type="RefSeq" id="WP_110852152.1">
    <property type="nucleotide sequence ID" value="NZ_QKLZ01000004.1"/>
</dbReference>
<reference evidence="3 4" key="1">
    <citation type="submission" date="2016-10" db="EMBL/GenBank/DDBJ databases">
        <authorList>
            <person name="Cai Z."/>
        </authorList>
    </citation>
    <scope>NUCLEOTIDE SEQUENCE [LARGE SCALE GENOMIC DNA]</scope>
    <source>
        <strain evidence="3 4">CGMCC 1.10826</strain>
    </source>
</reference>